<dbReference type="AlphaFoldDB" id="A0AAD3SZB6"/>
<keyword evidence="3" id="KW-1185">Reference proteome</keyword>
<comment type="caution">
    <text evidence="2">The sequence shown here is derived from an EMBL/GenBank/DDBJ whole genome shotgun (WGS) entry which is preliminary data.</text>
</comment>
<name>A0AAD3SZB6_NEPGR</name>
<proteinExistence type="predicted"/>
<reference evidence="2" key="1">
    <citation type="submission" date="2023-05" db="EMBL/GenBank/DDBJ databases">
        <title>Nepenthes gracilis genome sequencing.</title>
        <authorList>
            <person name="Fukushima K."/>
        </authorList>
    </citation>
    <scope>NUCLEOTIDE SEQUENCE</scope>
    <source>
        <strain evidence="2">SING2019-196</strain>
    </source>
</reference>
<evidence type="ECO:0000313" key="2">
    <source>
        <dbReference type="EMBL" id="GMH19489.1"/>
    </source>
</evidence>
<dbReference type="Proteomes" id="UP001279734">
    <property type="component" value="Unassembled WGS sequence"/>
</dbReference>
<feature type="region of interest" description="Disordered" evidence="1">
    <location>
        <begin position="51"/>
        <end position="79"/>
    </location>
</feature>
<organism evidence="2 3">
    <name type="scientific">Nepenthes gracilis</name>
    <name type="common">Slender pitcher plant</name>
    <dbReference type="NCBI Taxonomy" id="150966"/>
    <lineage>
        <taxon>Eukaryota</taxon>
        <taxon>Viridiplantae</taxon>
        <taxon>Streptophyta</taxon>
        <taxon>Embryophyta</taxon>
        <taxon>Tracheophyta</taxon>
        <taxon>Spermatophyta</taxon>
        <taxon>Magnoliopsida</taxon>
        <taxon>eudicotyledons</taxon>
        <taxon>Gunneridae</taxon>
        <taxon>Pentapetalae</taxon>
        <taxon>Caryophyllales</taxon>
        <taxon>Nepenthaceae</taxon>
        <taxon>Nepenthes</taxon>
    </lineage>
</organism>
<sequence>MFSETVFQMTIHPKSETQYRCTHTGDFLPWGSPFRTCHSHGTEMAAMAWPLGRTPEAPPPTDTSSAGQAAYRVAVHPDG</sequence>
<accession>A0AAD3SZB6</accession>
<evidence type="ECO:0000313" key="3">
    <source>
        <dbReference type="Proteomes" id="UP001279734"/>
    </source>
</evidence>
<evidence type="ECO:0000256" key="1">
    <source>
        <dbReference type="SAM" id="MobiDB-lite"/>
    </source>
</evidence>
<dbReference type="EMBL" id="BSYO01000020">
    <property type="protein sequence ID" value="GMH19489.1"/>
    <property type="molecule type" value="Genomic_DNA"/>
</dbReference>
<gene>
    <name evidence="2" type="ORF">Nepgr_021330</name>
</gene>
<protein>
    <submittedName>
        <fullName evidence="2">Uncharacterized protein</fullName>
    </submittedName>
</protein>